<dbReference type="Proteomes" id="UP001501444">
    <property type="component" value="Unassembled WGS sequence"/>
</dbReference>
<evidence type="ECO:0000313" key="5">
    <source>
        <dbReference type="EMBL" id="GAA2371761.1"/>
    </source>
</evidence>
<comment type="caution">
    <text evidence="5">The sequence shown here is derived from an EMBL/GenBank/DDBJ whole genome shotgun (WGS) entry which is preliminary data.</text>
</comment>
<dbReference type="InterPro" id="IPR001296">
    <property type="entry name" value="Glyco_trans_1"/>
</dbReference>
<accession>A0ABN3H7T4</accession>
<dbReference type="Pfam" id="PF13439">
    <property type="entry name" value="Glyco_transf_4"/>
    <property type="match status" value="1"/>
</dbReference>
<dbReference type="Gene3D" id="3.40.50.2000">
    <property type="entry name" value="Glycogen Phosphorylase B"/>
    <property type="match status" value="2"/>
</dbReference>
<dbReference type="PANTHER" id="PTHR45947:SF3">
    <property type="entry name" value="SULFOQUINOVOSYL TRANSFERASE SQD2"/>
    <property type="match status" value="1"/>
</dbReference>
<dbReference type="EMBL" id="BAAARV010000072">
    <property type="protein sequence ID" value="GAA2371761.1"/>
    <property type="molecule type" value="Genomic_DNA"/>
</dbReference>
<evidence type="ECO:0000259" key="3">
    <source>
        <dbReference type="Pfam" id="PF00534"/>
    </source>
</evidence>
<evidence type="ECO:0000256" key="2">
    <source>
        <dbReference type="ARBA" id="ARBA00022679"/>
    </source>
</evidence>
<feature type="domain" description="Glycosyl transferase family 1" evidence="3">
    <location>
        <begin position="190"/>
        <end position="338"/>
    </location>
</feature>
<sequence length="378" mass="39710">MRIAHVTDVYLPRLGGVELQVHDLASRQLRGGHETLVLTTTAPAWPAAPAPDEVPVLRIGRDGGIGAGPYRAVGARALGELLQAHGVDAVHAHVSAFSPLAWTAARLASAGGPPTVVSVHSMWHDIAPLVRRFARWQDAAAWPVQWAAVSSAAASAVRDALDGTPVAVLPNGIDPAAWLLPDRPPTAAVPTLISVMRMVRRKRPRALLRTLLALRESHPGRFRAVLVGDGPLLPGLRREIASAGAAGDIQLTGALDRTAIRALLASADVYVAPAPRESFGIAALEARSAGLPVVARAGSGVADFIGHGVEGWLVHSDEELRATLGELLDEPGRAAEVARHNRAVAPCVRWETVLEAADALYARAAAFLGRRAPAQENA</sequence>
<feature type="domain" description="Glycosyltransferase subfamily 4-like N-terminal" evidence="4">
    <location>
        <begin position="15"/>
        <end position="176"/>
    </location>
</feature>
<dbReference type="InterPro" id="IPR028098">
    <property type="entry name" value="Glyco_trans_4-like_N"/>
</dbReference>
<keyword evidence="6" id="KW-1185">Reference proteome</keyword>
<organism evidence="5 6">
    <name type="scientific">Dactylosporangium salmoneum</name>
    <dbReference type="NCBI Taxonomy" id="53361"/>
    <lineage>
        <taxon>Bacteria</taxon>
        <taxon>Bacillati</taxon>
        <taxon>Actinomycetota</taxon>
        <taxon>Actinomycetes</taxon>
        <taxon>Micromonosporales</taxon>
        <taxon>Micromonosporaceae</taxon>
        <taxon>Dactylosporangium</taxon>
    </lineage>
</organism>
<evidence type="ECO:0000259" key="4">
    <source>
        <dbReference type="Pfam" id="PF13439"/>
    </source>
</evidence>
<keyword evidence="2" id="KW-0808">Transferase</keyword>
<dbReference type="SUPFAM" id="SSF53756">
    <property type="entry name" value="UDP-Glycosyltransferase/glycogen phosphorylase"/>
    <property type="match status" value="1"/>
</dbReference>
<proteinExistence type="predicted"/>
<gene>
    <name evidence="5" type="ORF">GCM10010170_073560</name>
</gene>
<dbReference type="Pfam" id="PF00534">
    <property type="entry name" value="Glycos_transf_1"/>
    <property type="match status" value="1"/>
</dbReference>
<protein>
    <submittedName>
        <fullName evidence="5">Glycosyltransferase family 4 protein</fullName>
    </submittedName>
</protein>
<dbReference type="PANTHER" id="PTHR45947">
    <property type="entry name" value="SULFOQUINOVOSYL TRANSFERASE SQD2"/>
    <property type="match status" value="1"/>
</dbReference>
<dbReference type="RefSeq" id="WP_344617226.1">
    <property type="nucleotide sequence ID" value="NZ_BAAARV010000072.1"/>
</dbReference>
<evidence type="ECO:0000256" key="1">
    <source>
        <dbReference type="ARBA" id="ARBA00022676"/>
    </source>
</evidence>
<keyword evidence="1" id="KW-0328">Glycosyltransferase</keyword>
<reference evidence="5 6" key="1">
    <citation type="journal article" date="2019" name="Int. J. Syst. Evol. Microbiol.">
        <title>The Global Catalogue of Microorganisms (GCM) 10K type strain sequencing project: providing services to taxonomists for standard genome sequencing and annotation.</title>
        <authorList>
            <consortium name="The Broad Institute Genomics Platform"/>
            <consortium name="The Broad Institute Genome Sequencing Center for Infectious Disease"/>
            <person name="Wu L."/>
            <person name="Ma J."/>
        </authorList>
    </citation>
    <scope>NUCLEOTIDE SEQUENCE [LARGE SCALE GENOMIC DNA]</scope>
    <source>
        <strain evidence="5 6">JCM 3272</strain>
    </source>
</reference>
<evidence type="ECO:0000313" key="6">
    <source>
        <dbReference type="Proteomes" id="UP001501444"/>
    </source>
</evidence>
<name>A0ABN3H7T4_9ACTN</name>
<dbReference type="InterPro" id="IPR050194">
    <property type="entry name" value="Glycosyltransferase_grp1"/>
</dbReference>